<dbReference type="GO" id="GO:0030544">
    <property type="term" value="F:Hsp70 protein binding"/>
    <property type="evidence" value="ECO:0007669"/>
    <property type="project" value="TreeGrafter"/>
</dbReference>
<gene>
    <name evidence="4" type="ORF">CHRIB12_LOCUS9444</name>
</gene>
<dbReference type="PANTHER" id="PTHR15600">
    <property type="entry name" value="SACSIN"/>
    <property type="match status" value="1"/>
</dbReference>
<dbReference type="PROSITE" id="PS50132">
    <property type="entry name" value="RGS"/>
    <property type="match status" value="1"/>
</dbReference>
<feature type="domain" description="BTB" evidence="2">
    <location>
        <begin position="2727"/>
        <end position="2790"/>
    </location>
</feature>
<reference evidence="4" key="1">
    <citation type="submission" date="2020-05" db="EMBL/GenBank/DDBJ databases">
        <authorList>
            <person name="Rincon C."/>
            <person name="Sanders R I."/>
            <person name="Robbins C."/>
            <person name="Chaturvedi A."/>
        </authorList>
    </citation>
    <scope>NUCLEOTIDE SEQUENCE</scope>
    <source>
        <strain evidence="4">CHB12</strain>
    </source>
</reference>
<sequence length="2919" mass="339189">MSNAVNNSRAPKRAKGREFKPREPYTHRLRKILEEYPDGSQVLREILQNSDDAKSTEQIFILDYNTYPSDSLFEPDLVNNYERTNLKLDRYQGPALLAKNNTIFKERDFQSLLKLADSEKRDQFDKIGVMGVGFNSIYHITDSPSFITGDKYVILDPHEWYFNGGVQFDFVEDKLAKEYPDQFAPFRTPCNKPYEGTIFRYPLRTDEDSTDSDISKKVYKPEEILDIFQKFYENESINCLLFLKYVECISFYELKEGSTEPELLYMIKLENAGKVRKQRRLIVENIVSMMNKLQSKTLGKNNQLQASYVASFSRQQKGDCKNTSSWLILNYLDDLNEAEAYFQDKFNKNIVEYKFVPNVGLAIPLENLNVTGRLFCFLPLPISMPFRVSVHGYFAVSTNRRSLWSTADNEDLAADALARIKVAWNRYLFEIVLPKAWVKFLRELPLLKATNIKSGDFYKFWPIIKEDSSTSSVISNFCKDLLQNVANCLNVDDRVFKGPSSSNIMGTVSGVSESYNDSSYKGSEFYWLSLSNGYFEDEKWFNYDLPKIIGNIGFPVISIFPDIMRVLKSSKHKDSFKTFSPAVIRTYLDCNRTRWENTIPRKEVLELFNYILRDKKFDELVGFKMIPLADGTLDTITQSSNSCVYICPDDDIKDKIDEHNIFKSYLNKFVDKSIEFELYKCLYNNAKARWNLNIKILNESVVADMIRTSLNLDTNEGSRIRSIFGSIGKKIRNSFSDNEEIQILDRREWIYQLWDNLKYRNWDLTKFEDLHLIPTRKSTLRKLNTSKKVFSHQMSNNVSILNLIPIFEKFGAVFVDNEFDAGEISKWDKMAPYIINPDDIISVLNSFRTDVSFPGNLHCTLQKYEASALIEYLSVYLRLATRFYLEPRLIGAIKHLPIFAEIDNNTSTISLSSKEWYLLPRNEENSYGKIIYPVQKGGFLSASSQNLCYILEDIIHIPRLTVYEYWRHYVIPYLESQQQNDIDIVIDKLFDRLPSLLDDDLNLKDVLGGISFVPVGTFKMSQQQNIPANIKLVKPTELFDPEEKALVNLFFDEEQVFPIGKYGIPQPSFSKKFLLNLRSLGIKPVLSPNDVISRINTIVTRRLQSDVQGKALNLFKYIDENWDVLNDNDTQNQMTRMTNNNNHAFLKVILEKEWIPSFDASEKLVFSKPKNCYCQKDKNLISLVSPVIEIKVNNEKFLQHLGWDTYPEVAKVLKQLELCYKGVSNKQPPKNLKTICTEIYKYMNDAFKASDNKSKEEFDTMKKYLKYKPWILYEGQFYPTEKVVFSLPNKFQNNDSLIVELPIEYNSKFKSLFKHMGVRDEIGVKDLITMIKNTLKGNKDKVLSANEINNVIRIIEQIVKIQKESKREGDKLEKLDGLLIPSNDNMLVELHEIHFDDMDDRLEEEMRSKLKITHNLVTLDVARELEIQTLTGKIYGNNYAGDIDWKIYEQNESLTTRIKNIIKDYSINSLFKEFLQNADDAKATRFFVIVDEREATTNTQETLFSEEMKDWQGPAIWIYNDAEFSAKDFQALIKLGIGGKSYDDTKIGKFGIGFNCAFHVTDLPSLVSGRYIAFLDPNARYLPAQGYPPRRPRGTRIDFIDKEFKKSFPGQCYPYEALGCSFLEEFKGTLFRLPLRTLNLTGKSEITNKIFETIEMLRIFNSVEGNKEMLFLRNIESCGLYHLKEKIPQLIWKAQINLSDSHRDIRRSVTDKMQIYQLGVELDFDIDREKKKKVSQIWFLCTGGQEKIKPEFRDLKTFAKDKRLKSRGGVASLLAQSDEKSLDKLKAESYPDPPELRGEMFSYLSLSMISNLTVHLNCNFSLSTARSSILQSDSDFLQADCVDAKWNRYILYEVLPELHINLLEKIVKLEEARYKKNKSNFVPHLTNNFWPIGKNLTMDLYKDYGLNVIKKLTLDKYKIFWTEANSGKFISLSEARIIDEENTIIADILVNLQYPVPIVKLDKDKIEQLNEIVGYEKFPISGKLACEELRLRNQKDNIIHESIISKNKHIHDSLFQLLDFILKDKNSFKVLTGLPLVPLSDGSVGKFGEVYYIGKQKHLDLFPNACSSRFIFTDLPENLQKIFNDEEFSLFTNIKKFDSYAILDLLKYELKSVKELNWDPNGKSIPNNSWLKEIWSKLNKDAENIDFIRISKFPLLPVIKPSDMLVQPDTTNPLLYVPENGHILFPVLTKLKVRFTNMIVPENANEKLKNCIVDCSSINIIHSLEITRSSLNLTMKELFETSNLSPSDYEKLRTFIKEKLEILEEYGQVQNRFMSILKSLPIWPVHSSDDNFIDATSGKLLTYKLKFFSFSKNTDLYKCKESDFNALNKLGAVLIGELEYILQYIIRPIFTKTPTPIPSKDYITFLQNVLSLENHQEIELFIKHYPVVPNKSLTAFVKANTLYDSNILLFRSIFAETELFLPPELQNTPFCLEALGRMGLNREINCNTFIDCAKVIESQIQQERVPTHVIKDRAKNLVRYLYEHVDTLDFNIEQWKKILSIRFVPSEKNIKGQIYQSPKETSGFEPFEKLCSHKHKNVCWTQCPLFDESVEPTKFSFFHDNYPEIGNPSTEDIIEHWFFVIEQIKSPTWNSKRSMDDYESIKGAIIDIYKIMNEISQKKNNDIFIRLKINKPEKKLFLNDNYPFDIFDKENWVAGRDLIFGLQEDIKEGMYKVKDCLKEYKDLLLLAGARELIDLKSDRKVRKHDQKDTLIKVLLKKFISQHDNDHHDVIFIVGEEKARIGANRYVLSAASTHFERMFCGGLSESTESKIEVMIKDIRPEVFRVLLRWLYGQPFEEATKSTLRNPEEFNKTDQECYETYYLSFLINMLKATDIYGVERLKDEVEDIIITGPFISVCNVIEILLWSKECKATQLKNHCKQYIELNKELVIEQRLEFCANAASEQERLEESEMLKLLLSDK</sequence>
<feature type="region of interest" description="Disordered" evidence="1">
    <location>
        <begin position="1"/>
        <end position="21"/>
    </location>
</feature>
<dbReference type="PANTHER" id="PTHR15600:SF42">
    <property type="entry name" value="SACSIN"/>
    <property type="match status" value="1"/>
</dbReference>
<dbReference type="VEuPathDB" id="FungiDB:RhiirFUN_023729"/>
<evidence type="ECO:0000313" key="4">
    <source>
        <dbReference type="EMBL" id="CAB5363255.1"/>
    </source>
</evidence>
<accession>A0A915Z775</accession>
<dbReference type="EMBL" id="CAGKOT010000018">
    <property type="protein sequence ID" value="CAB5363255.1"/>
    <property type="molecule type" value="Genomic_DNA"/>
</dbReference>
<name>A0A915Z775_9GLOM</name>
<evidence type="ECO:0000259" key="2">
    <source>
        <dbReference type="PROSITE" id="PS50097"/>
    </source>
</evidence>
<evidence type="ECO:0000256" key="1">
    <source>
        <dbReference type="SAM" id="MobiDB-lite"/>
    </source>
</evidence>
<evidence type="ECO:0000313" key="5">
    <source>
        <dbReference type="Proteomes" id="UP000684084"/>
    </source>
</evidence>
<dbReference type="NCBIfam" id="NF047352">
    <property type="entry name" value="P_loop_sacsin"/>
    <property type="match status" value="2"/>
</dbReference>
<dbReference type="PROSITE" id="PS50097">
    <property type="entry name" value="BTB"/>
    <property type="match status" value="1"/>
</dbReference>
<evidence type="ECO:0000259" key="3">
    <source>
        <dbReference type="PROSITE" id="PS50132"/>
    </source>
</evidence>
<dbReference type="InterPro" id="IPR052972">
    <property type="entry name" value="Sacsin_chaperone_reg"/>
</dbReference>
<dbReference type="CDD" id="cd18186">
    <property type="entry name" value="BTB_POZ_ZBTB_KLHL-like"/>
    <property type="match status" value="1"/>
</dbReference>
<dbReference type="Pfam" id="PF00651">
    <property type="entry name" value="BTB"/>
    <property type="match status" value="1"/>
</dbReference>
<protein>
    <recommendedName>
        <fullName evidence="6">BTB domain-containing protein</fullName>
    </recommendedName>
</protein>
<proteinExistence type="predicted"/>
<organism evidence="4 5">
    <name type="scientific">Rhizophagus irregularis</name>
    <dbReference type="NCBI Taxonomy" id="588596"/>
    <lineage>
        <taxon>Eukaryota</taxon>
        <taxon>Fungi</taxon>
        <taxon>Fungi incertae sedis</taxon>
        <taxon>Mucoromycota</taxon>
        <taxon>Glomeromycotina</taxon>
        <taxon>Glomeromycetes</taxon>
        <taxon>Glomerales</taxon>
        <taxon>Glomeraceae</taxon>
        <taxon>Rhizophagus</taxon>
    </lineage>
</organism>
<dbReference type="InterPro" id="IPR000210">
    <property type="entry name" value="BTB/POZ_dom"/>
</dbReference>
<dbReference type="SMART" id="SM00225">
    <property type="entry name" value="BTB"/>
    <property type="match status" value="1"/>
</dbReference>
<dbReference type="VEuPathDB" id="FungiDB:RhiirFUN_023728"/>
<dbReference type="InterPro" id="IPR058210">
    <property type="entry name" value="SACS/Nov_dom"/>
</dbReference>
<feature type="domain" description="RGS" evidence="3">
    <location>
        <begin position="1457"/>
        <end position="1521"/>
    </location>
</feature>
<comment type="caution">
    <text evidence="4">The sequence shown here is derived from an EMBL/GenBank/DDBJ whole genome shotgun (WGS) entry which is preliminary data.</text>
</comment>
<evidence type="ECO:0008006" key="6">
    <source>
        <dbReference type="Google" id="ProtNLM"/>
    </source>
</evidence>
<dbReference type="InterPro" id="IPR016137">
    <property type="entry name" value="RGS"/>
</dbReference>
<dbReference type="OrthoDB" id="1262810at2759"/>
<dbReference type="Proteomes" id="UP000684084">
    <property type="component" value="Unassembled WGS sequence"/>
</dbReference>
<dbReference type="Pfam" id="PF25794">
    <property type="entry name" value="SACS"/>
    <property type="match status" value="2"/>
</dbReference>